<accession>A0ABU6NRK9</accession>
<dbReference type="RefSeq" id="WP_328014520.1">
    <property type="nucleotide sequence ID" value="NZ_JARTFS010000001.1"/>
</dbReference>
<proteinExistence type="predicted"/>
<name>A0ABU6NRK9_9BACI</name>
<evidence type="ECO:0000313" key="1">
    <source>
        <dbReference type="EMBL" id="MED4399799.1"/>
    </source>
</evidence>
<keyword evidence="2" id="KW-1185">Reference proteome</keyword>
<comment type="caution">
    <text evidence="1">The sequence shown here is derived from an EMBL/GenBank/DDBJ whole genome shotgun (WGS) entry which is preliminary data.</text>
</comment>
<reference evidence="1 2" key="1">
    <citation type="submission" date="2023-03" db="EMBL/GenBank/DDBJ databases">
        <title>Bacillus Genome Sequencing.</title>
        <authorList>
            <person name="Dunlap C."/>
        </authorList>
    </citation>
    <scope>NUCLEOTIDE SEQUENCE [LARGE SCALE GENOMIC DNA]</scope>
    <source>
        <strain evidence="1 2">NRS-1717</strain>
    </source>
</reference>
<dbReference type="EMBL" id="JARTFS010000001">
    <property type="protein sequence ID" value="MED4399799.1"/>
    <property type="molecule type" value="Genomic_DNA"/>
</dbReference>
<gene>
    <name evidence="1" type="ORF">P9271_00300</name>
</gene>
<dbReference type="Proteomes" id="UP001342826">
    <property type="component" value="Unassembled WGS sequence"/>
</dbReference>
<protein>
    <submittedName>
        <fullName evidence="1">Uncharacterized protein</fullName>
    </submittedName>
</protein>
<sequence length="47" mass="5008">MRIILAVLLALPIYITVGTDNIPIWITVMALQFLAGANVEIGGKRGA</sequence>
<evidence type="ECO:0000313" key="2">
    <source>
        <dbReference type="Proteomes" id="UP001342826"/>
    </source>
</evidence>
<organism evidence="1 2">
    <name type="scientific">Metabacillus fastidiosus</name>
    <dbReference type="NCBI Taxonomy" id="1458"/>
    <lineage>
        <taxon>Bacteria</taxon>
        <taxon>Bacillati</taxon>
        <taxon>Bacillota</taxon>
        <taxon>Bacilli</taxon>
        <taxon>Bacillales</taxon>
        <taxon>Bacillaceae</taxon>
        <taxon>Metabacillus</taxon>
    </lineage>
</organism>